<accession>A0ACC2TX88</accession>
<proteinExistence type="predicted"/>
<keyword evidence="2" id="KW-1185">Reference proteome</keyword>
<protein>
    <submittedName>
        <fullName evidence="1">Uncharacterized protein</fullName>
    </submittedName>
</protein>
<comment type="caution">
    <text evidence="1">The sequence shown here is derived from an EMBL/GenBank/DDBJ whole genome shotgun (WGS) entry which is preliminary data.</text>
</comment>
<sequence length="167" mass="19093">MSLPSNLDFNQCKTVQVNNTLNRNCFKVTRESFKLYPSETIGVCVVSKGSRCRVKLEKYTYLPEPMLPLLSGIYWHDIYKSYPSDLSSYTNRGPYYKSGSIDVQGSHTMLIYIKLISWSVKGNLSSYQEVGGQIEIDRIKSVEITYPILTPQGHLHSFYGLENFTEP</sequence>
<dbReference type="EMBL" id="QTSX02001788">
    <property type="protein sequence ID" value="KAJ9079303.1"/>
    <property type="molecule type" value="Genomic_DNA"/>
</dbReference>
<dbReference type="Proteomes" id="UP001165960">
    <property type="component" value="Unassembled WGS sequence"/>
</dbReference>
<gene>
    <name evidence="1" type="ORF">DSO57_1036803</name>
</gene>
<reference evidence="1" key="1">
    <citation type="submission" date="2022-04" db="EMBL/GenBank/DDBJ databases">
        <title>Genome of the entomopathogenic fungus Entomophthora muscae.</title>
        <authorList>
            <person name="Elya C."/>
            <person name="Lovett B.R."/>
            <person name="Lee E."/>
            <person name="Macias A.M."/>
            <person name="Hajek A.E."/>
            <person name="De Bivort B.L."/>
            <person name="Kasson M.T."/>
            <person name="De Fine Licht H.H."/>
            <person name="Stajich J.E."/>
        </authorList>
    </citation>
    <scope>NUCLEOTIDE SEQUENCE</scope>
    <source>
        <strain evidence="1">Berkeley</strain>
    </source>
</reference>
<organism evidence="1 2">
    <name type="scientific">Entomophthora muscae</name>
    <dbReference type="NCBI Taxonomy" id="34485"/>
    <lineage>
        <taxon>Eukaryota</taxon>
        <taxon>Fungi</taxon>
        <taxon>Fungi incertae sedis</taxon>
        <taxon>Zoopagomycota</taxon>
        <taxon>Entomophthoromycotina</taxon>
        <taxon>Entomophthoromycetes</taxon>
        <taxon>Entomophthorales</taxon>
        <taxon>Entomophthoraceae</taxon>
        <taxon>Entomophthora</taxon>
    </lineage>
</organism>
<evidence type="ECO:0000313" key="1">
    <source>
        <dbReference type="EMBL" id="KAJ9079303.1"/>
    </source>
</evidence>
<evidence type="ECO:0000313" key="2">
    <source>
        <dbReference type="Proteomes" id="UP001165960"/>
    </source>
</evidence>
<name>A0ACC2TX88_9FUNG</name>